<feature type="transmembrane region" description="Helical" evidence="1">
    <location>
        <begin position="7"/>
        <end position="22"/>
    </location>
</feature>
<reference evidence="2 3" key="1">
    <citation type="submission" date="2017-07" db="EMBL/GenBank/DDBJ databases">
        <title>Virgibacillus sp. LM2416.</title>
        <authorList>
            <person name="Tak E.J."/>
            <person name="Bae J.-W."/>
        </authorList>
    </citation>
    <scope>NUCLEOTIDE SEQUENCE [LARGE SCALE GENOMIC DNA]</scope>
    <source>
        <strain evidence="2 3">LM2416</strain>
    </source>
</reference>
<dbReference type="Pfam" id="PF13129">
    <property type="entry name" value="DUF3953"/>
    <property type="match status" value="1"/>
</dbReference>
<accession>A0A220U8F6</accession>
<dbReference type="OrthoDB" id="2456396at2"/>
<proteinExistence type="predicted"/>
<keyword evidence="1" id="KW-1133">Transmembrane helix</keyword>
<evidence type="ECO:0000313" key="2">
    <source>
        <dbReference type="EMBL" id="ASK64176.1"/>
    </source>
</evidence>
<dbReference type="InterPro" id="IPR025018">
    <property type="entry name" value="DUF3953"/>
</dbReference>
<keyword evidence="1" id="KW-0472">Membrane</keyword>
<feature type="transmembrane region" description="Helical" evidence="1">
    <location>
        <begin position="28"/>
        <end position="45"/>
    </location>
</feature>
<dbReference type="EMBL" id="CP022315">
    <property type="protein sequence ID" value="ASK64176.1"/>
    <property type="molecule type" value="Genomic_DNA"/>
</dbReference>
<gene>
    <name evidence="2" type="ORF">CFK37_19495</name>
</gene>
<organism evidence="2 3">
    <name type="scientific">Virgibacillus phasianinus</name>
    <dbReference type="NCBI Taxonomy" id="2017483"/>
    <lineage>
        <taxon>Bacteria</taxon>
        <taxon>Bacillati</taxon>
        <taxon>Bacillota</taxon>
        <taxon>Bacilli</taxon>
        <taxon>Bacillales</taxon>
        <taxon>Bacillaceae</taxon>
        <taxon>Virgibacillus</taxon>
    </lineage>
</organism>
<evidence type="ECO:0000256" key="1">
    <source>
        <dbReference type="SAM" id="Phobius"/>
    </source>
</evidence>
<keyword evidence="1" id="KW-0812">Transmembrane</keyword>
<sequence>MLKISKVFLAAIIFLLLVYMLMTKNFDLFLFNTILLGLFMLVMGLDEFLKGGKEYGYLYLVTSLICFFSVAFQIFLFH</sequence>
<name>A0A220U8F6_9BACI</name>
<dbReference type="AlphaFoldDB" id="A0A220U8F6"/>
<evidence type="ECO:0008006" key="4">
    <source>
        <dbReference type="Google" id="ProtNLM"/>
    </source>
</evidence>
<evidence type="ECO:0000313" key="3">
    <source>
        <dbReference type="Proteomes" id="UP000198312"/>
    </source>
</evidence>
<feature type="transmembrane region" description="Helical" evidence="1">
    <location>
        <begin position="57"/>
        <end position="77"/>
    </location>
</feature>
<dbReference type="Proteomes" id="UP000198312">
    <property type="component" value="Chromosome"/>
</dbReference>
<dbReference type="KEGG" id="vil:CFK37_19495"/>
<keyword evidence="3" id="KW-1185">Reference proteome</keyword>
<dbReference type="RefSeq" id="WP_089063434.1">
    <property type="nucleotide sequence ID" value="NZ_CP022315.1"/>
</dbReference>
<protein>
    <recommendedName>
        <fullName evidence="4">DUF3953 domain-containing protein</fullName>
    </recommendedName>
</protein>